<keyword evidence="2 3" id="KW-0808">Transferase</keyword>
<dbReference type="GO" id="GO:0031470">
    <property type="term" value="C:carboxysome"/>
    <property type="evidence" value="ECO:0007669"/>
    <property type="project" value="UniProtKB-ARBA"/>
</dbReference>
<dbReference type="GO" id="GO:0005829">
    <property type="term" value="C:cytosol"/>
    <property type="evidence" value="ECO:0007669"/>
    <property type="project" value="TreeGrafter"/>
</dbReference>
<organism evidence="3">
    <name type="scientific">uncultured Synechococcales cyanobacterium</name>
    <dbReference type="NCBI Taxonomy" id="1936017"/>
    <lineage>
        <taxon>Bacteria</taxon>
        <taxon>Bacillati</taxon>
        <taxon>Cyanobacteriota</taxon>
        <taxon>Cyanophyceae</taxon>
        <taxon>Synechococcales</taxon>
        <taxon>environmental samples</taxon>
    </lineage>
</organism>
<dbReference type="PANTHER" id="PTHR23416:SF23">
    <property type="entry name" value="ACETYLTRANSFERASE C18B11.09C-RELATED"/>
    <property type="match status" value="1"/>
</dbReference>
<name>A0A6J4VPT4_9CYAN</name>
<dbReference type="CDD" id="cd05825">
    <property type="entry name" value="LbH_wcaF_like"/>
    <property type="match status" value="1"/>
</dbReference>
<dbReference type="EMBL" id="CADCWO010000195">
    <property type="protein sequence ID" value="CAA9585566.1"/>
    <property type="molecule type" value="Genomic_DNA"/>
</dbReference>
<evidence type="ECO:0000313" key="3">
    <source>
        <dbReference type="EMBL" id="CAA9585566.1"/>
    </source>
</evidence>
<gene>
    <name evidence="3" type="ORF">AVDCRST_MAG81-3725</name>
</gene>
<protein>
    <submittedName>
        <fullName evidence="3">Acetyltransferase</fullName>
    </submittedName>
</protein>
<dbReference type="Pfam" id="PF00132">
    <property type="entry name" value="Hexapep"/>
    <property type="match status" value="1"/>
</dbReference>
<dbReference type="NCBIfam" id="NF007797">
    <property type="entry name" value="PRK10502.1"/>
    <property type="match status" value="1"/>
</dbReference>
<dbReference type="Gene3D" id="2.160.10.10">
    <property type="entry name" value="Hexapeptide repeat proteins"/>
    <property type="match status" value="1"/>
</dbReference>
<reference evidence="3" key="1">
    <citation type="submission" date="2020-02" db="EMBL/GenBank/DDBJ databases">
        <authorList>
            <person name="Meier V. D."/>
        </authorList>
    </citation>
    <scope>NUCLEOTIDE SEQUENCE</scope>
    <source>
        <strain evidence="3">AVDCRST_MAG81</strain>
    </source>
</reference>
<dbReference type="PANTHER" id="PTHR23416">
    <property type="entry name" value="SIALIC ACID SYNTHASE-RELATED"/>
    <property type="match status" value="1"/>
</dbReference>
<proteinExistence type="inferred from homology"/>
<accession>A0A6J4VPT4</accession>
<dbReference type="AlphaFoldDB" id="A0A6J4VPT4"/>
<dbReference type="InterPro" id="IPR051159">
    <property type="entry name" value="Hexapeptide_acetyltransf"/>
</dbReference>
<dbReference type="GO" id="GO:0008374">
    <property type="term" value="F:O-acyltransferase activity"/>
    <property type="evidence" value="ECO:0007669"/>
    <property type="project" value="TreeGrafter"/>
</dbReference>
<dbReference type="SUPFAM" id="SSF51161">
    <property type="entry name" value="Trimeric LpxA-like enzymes"/>
    <property type="match status" value="1"/>
</dbReference>
<dbReference type="GO" id="GO:0043886">
    <property type="term" value="F:structural constituent of carboxysome shell"/>
    <property type="evidence" value="ECO:0007669"/>
    <property type="project" value="UniProtKB-ARBA"/>
</dbReference>
<evidence type="ECO:0000256" key="2">
    <source>
        <dbReference type="ARBA" id="ARBA00022679"/>
    </source>
</evidence>
<evidence type="ECO:0000256" key="1">
    <source>
        <dbReference type="ARBA" id="ARBA00007274"/>
    </source>
</evidence>
<sequence length="186" mass="20414">MSDILQGVDPSTQASFSLKNRLARLLWGIVYALLFRTSPRSFHAWRSFLLRCFGAKLGKGCHVYPQAKIWAPWNLVLADQAGIANDVECYSVALISIGAKAVVSQGTYLCTGTHDYQDPNFQLFAKPIHIGDNVWLCAETFVSPGIRIGEGAVIGARSVVTKDMPAWMVCAGNPCRPIKPRIMKTS</sequence>
<comment type="similarity">
    <text evidence="1">Belongs to the transferase hexapeptide repeat family.</text>
</comment>
<dbReference type="InterPro" id="IPR001451">
    <property type="entry name" value="Hexapep"/>
</dbReference>
<dbReference type="InterPro" id="IPR011004">
    <property type="entry name" value="Trimer_LpxA-like_sf"/>
</dbReference>